<feature type="transmembrane region" description="Helical" evidence="1">
    <location>
        <begin position="91"/>
        <end position="114"/>
    </location>
</feature>
<dbReference type="Proteomes" id="UP000294739">
    <property type="component" value="Unassembled WGS sequence"/>
</dbReference>
<evidence type="ECO:0000313" key="2">
    <source>
        <dbReference type="EMBL" id="TDE01021.1"/>
    </source>
</evidence>
<comment type="caution">
    <text evidence="2">The sequence shown here is derived from an EMBL/GenBank/DDBJ whole genome shotgun (WGS) entry which is preliminary data.</text>
</comment>
<protein>
    <submittedName>
        <fullName evidence="2">Uncharacterized protein</fullName>
    </submittedName>
</protein>
<keyword evidence="1" id="KW-0472">Membrane</keyword>
<evidence type="ECO:0000313" key="3">
    <source>
        <dbReference type="Proteomes" id="UP000294739"/>
    </source>
</evidence>
<dbReference type="InParanoid" id="A0A4R5CQC5"/>
<feature type="transmembrane region" description="Helical" evidence="1">
    <location>
        <begin position="26"/>
        <end position="43"/>
    </location>
</feature>
<organism evidence="2 3">
    <name type="scientific">Jiangella asiatica</name>
    <dbReference type="NCBI Taxonomy" id="2530372"/>
    <lineage>
        <taxon>Bacteria</taxon>
        <taxon>Bacillati</taxon>
        <taxon>Actinomycetota</taxon>
        <taxon>Actinomycetes</taxon>
        <taxon>Jiangellales</taxon>
        <taxon>Jiangellaceae</taxon>
        <taxon>Jiangella</taxon>
    </lineage>
</organism>
<evidence type="ECO:0000256" key="1">
    <source>
        <dbReference type="SAM" id="Phobius"/>
    </source>
</evidence>
<keyword evidence="1" id="KW-1133">Transmembrane helix</keyword>
<feature type="transmembrane region" description="Helical" evidence="1">
    <location>
        <begin position="151"/>
        <end position="170"/>
    </location>
</feature>
<proteinExistence type="predicted"/>
<keyword evidence="1" id="KW-0812">Transmembrane</keyword>
<name>A0A4R5CQC5_9ACTN</name>
<sequence length="173" mass="18246">MDEKRPVVADGELPAEERAAVLKERIYITFTALAVVLALRAHAVSAGEAAVSLAVVVTGTVLAVWVAGVVSHISVHAALPVGGEMRHMLRVSFGALGALALPFVFIVLAIADVWTIERALRASSIALVAALAAIGYFAVRRVDLPTWQRVIVLLAEFLVGALVIVLELVAHSL</sequence>
<reference evidence="2 3" key="1">
    <citation type="submission" date="2019-03" db="EMBL/GenBank/DDBJ databases">
        <title>Draft genome sequences of novel Actinobacteria.</title>
        <authorList>
            <person name="Sahin N."/>
            <person name="Ay H."/>
            <person name="Saygin H."/>
        </authorList>
    </citation>
    <scope>NUCLEOTIDE SEQUENCE [LARGE SCALE GENOMIC DNA]</scope>
    <source>
        <strain evidence="2 3">5K138</strain>
    </source>
</reference>
<accession>A0A4R5CQC5</accession>
<keyword evidence="3" id="KW-1185">Reference proteome</keyword>
<dbReference type="EMBL" id="SMKZ01000044">
    <property type="protein sequence ID" value="TDE01021.1"/>
    <property type="molecule type" value="Genomic_DNA"/>
</dbReference>
<gene>
    <name evidence="2" type="ORF">E1269_23835</name>
</gene>
<dbReference type="OrthoDB" id="4775109at2"/>
<dbReference type="RefSeq" id="WP_131899264.1">
    <property type="nucleotide sequence ID" value="NZ_SMKZ01000044.1"/>
</dbReference>
<feature type="transmembrane region" description="Helical" evidence="1">
    <location>
        <begin position="120"/>
        <end position="139"/>
    </location>
</feature>
<dbReference type="AlphaFoldDB" id="A0A4R5CQC5"/>
<feature type="transmembrane region" description="Helical" evidence="1">
    <location>
        <begin position="49"/>
        <end position="70"/>
    </location>
</feature>